<dbReference type="Proteomes" id="UP000193006">
    <property type="component" value="Chromosome"/>
</dbReference>
<keyword evidence="2" id="KW-1185">Reference proteome</keyword>
<gene>
    <name evidence="1" type="ORF">BkAM31D_04125</name>
</gene>
<protein>
    <submittedName>
        <fullName evidence="1">Uncharacterized protein</fullName>
    </submittedName>
</protein>
<name>A0A1X9MC05_9BACI</name>
<proteinExistence type="predicted"/>
<reference evidence="1 2" key="1">
    <citation type="submission" date="2017-04" db="EMBL/GenBank/DDBJ databases">
        <title>Bacillus krulwichiae AM31D Genome sequencing and assembly.</title>
        <authorList>
            <person name="Krulwich T.A."/>
            <person name="Anastor L."/>
            <person name="Ehrlich R."/>
            <person name="Ehrlich G.D."/>
            <person name="Janto B."/>
        </authorList>
    </citation>
    <scope>NUCLEOTIDE SEQUENCE [LARGE SCALE GENOMIC DNA]</scope>
    <source>
        <strain evidence="1 2">AM31D</strain>
    </source>
</reference>
<dbReference type="RefSeq" id="WP_066156060.1">
    <property type="nucleotide sequence ID" value="NZ_CP020814.1"/>
</dbReference>
<dbReference type="KEGG" id="bkw:BkAM31D_04125"/>
<organism evidence="1 2">
    <name type="scientific">Halalkalibacter krulwichiae</name>
    <dbReference type="NCBI Taxonomy" id="199441"/>
    <lineage>
        <taxon>Bacteria</taxon>
        <taxon>Bacillati</taxon>
        <taxon>Bacillota</taxon>
        <taxon>Bacilli</taxon>
        <taxon>Bacillales</taxon>
        <taxon>Bacillaceae</taxon>
        <taxon>Halalkalibacter</taxon>
    </lineage>
</organism>
<sequence length="216" mass="23885">MGKKKHHKKKVKDLGNISINQVVKVNCGCSSRKKVETKDKEDKRGKVCKCSGFVNGEFIVANICPGCKLDGSFVTFTFDEVNFTATSISKPECFTIQNETYLSTSGLGVVQFNGEMFDVFYTFSLSDLPSEPEIASLILTGTDSTGNTFLFGILEEIFGDDLLNVTPCHGSNCSSKHSRPSHYKMTRSFKRNTTNKPCARMVISQGGQIEEFDLTK</sequence>
<evidence type="ECO:0000313" key="2">
    <source>
        <dbReference type="Proteomes" id="UP000193006"/>
    </source>
</evidence>
<dbReference type="EMBL" id="CP020814">
    <property type="protein sequence ID" value="ARK29101.1"/>
    <property type="molecule type" value="Genomic_DNA"/>
</dbReference>
<dbReference type="AlphaFoldDB" id="A0A1X9MC05"/>
<evidence type="ECO:0000313" key="1">
    <source>
        <dbReference type="EMBL" id="ARK29101.1"/>
    </source>
</evidence>
<accession>A0A1X9MC05</accession>